<dbReference type="Proteomes" id="UP000799538">
    <property type="component" value="Unassembled WGS sequence"/>
</dbReference>
<evidence type="ECO:0000313" key="3">
    <source>
        <dbReference type="EMBL" id="KAF2225402.1"/>
    </source>
</evidence>
<name>A0A6A6GI35_9PEZI</name>
<dbReference type="EMBL" id="ML992503">
    <property type="protein sequence ID" value="KAF2225402.1"/>
    <property type="molecule type" value="Genomic_DNA"/>
</dbReference>
<keyword evidence="2" id="KW-0732">Signal</keyword>
<feature type="signal peptide" evidence="2">
    <location>
        <begin position="1"/>
        <end position="18"/>
    </location>
</feature>
<gene>
    <name evidence="3" type="ORF">BDZ85DRAFT_279091</name>
</gene>
<sequence>MKLALIVAVLAQALSITAQVCTPSAISTVRKAQSAPGSFCNSYLTGQKTKSPIKGLNAAAVSKACYCILSPQKTTTTTETITSMVFTDGCGNATAYSTTNAPPFTSRTSTPTSRKSATSTATQATVYPSNCRRYEMFYIQVVLPSPTNPSDPISSHAGINNTFLLGPSDVSVASNGTFLGHYDPAFAPRRFTADAANYLLEPNAKGKYDIQFGHYFGIYLHYDGDIIDMKSPATGRVVVAQNRKPASDASEYRENTSLTAFGAEMTYSEDRQRTYILAYDNDGGEVLPC</sequence>
<evidence type="ECO:0008006" key="5">
    <source>
        <dbReference type="Google" id="ProtNLM"/>
    </source>
</evidence>
<feature type="chain" id="PRO_5025643341" description="PA14 domain-containing protein" evidence="2">
    <location>
        <begin position="19"/>
        <end position="289"/>
    </location>
</feature>
<feature type="region of interest" description="Disordered" evidence="1">
    <location>
        <begin position="101"/>
        <end position="121"/>
    </location>
</feature>
<proteinExistence type="predicted"/>
<dbReference type="OrthoDB" id="3928412at2759"/>
<dbReference type="AlphaFoldDB" id="A0A6A6GI35"/>
<feature type="compositionally biased region" description="Low complexity" evidence="1">
    <location>
        <begin position="105"/>
        <end position="121"/>
    </location>
</feature>
<keyword evidence="4" id="KW-1185">Reference proteome</keyword>
<protein>
    <recommendedName>
        <fullName evidence="5">PA14 domain-containing protein</fullName>
    </recommendedName>
</protein>
<evidence type="ECO:0000313" key="4">
    <source>
        <dbReference type="Proteomes" id="UP000799538"/>
    </source>
</evidence>
<organism evidence="3 4">
    <name type="scientific">Elsinoe ampelina</name>
    <dbReference type="NCBI Taxonomy" id="302913"/>
    <lineage>
        <taxon>Eukaryota</taxon>
        <taxon>Fungi</taxon>
        <taxon>Dikarya</taxon>
        <taxon>Ascomycota</taxon>
        <taxon>Pezizomycotina</taxon>
        <taxon>Dothideomycetes</taxon>
        <taxon>Dothideomycetidae</taxon>
        <taxon>Myriangiales</taxon>
        <taxon>Elsinoaceae</taxon>
        <taxon>Elsinoe</taxon>
    </lineage>
</organism>
<reference evidence="4" key="1">
    <citation type="journal article" date="2020" name="Stud. Mycol.">
        <title>101 Dothideomycetes genomes: A test case for predicting lifestyles and emergence of pathogens.</title>
        <authorList>
            <person name="Haridas S."/>
            <person name="Albert R."/>
            <person name="Binder M."/>
            <person name="Bloem J."/>
            <person name="LaButti K."/>
            <person name="Salamov A."/>
            <person name="Andreopoulos B."/>
            <person name="Baker S."/>
            <person name="Barry K."/>
            <person name="Bills G."/>
            <person name="Bluhm B."/>
            <person name="Cannon C."/>
            <person name="Castanera R."/>
            <person name="Culley D."/>
            <person name="Daum C."/>
            <person name="Ezra D."/>
            <person name="Gonzalez J."/>
            <person name="Henrissat B."/>
            <person name="Kuo A."/>
            <person name="Liang C."/>
            <person name="Lipzen A."/>
            <person name="Lutzoni F."/>
            <person name="Magnuson J."/>
            <person name="Mondo S."/>
            <person name="Nolan M."/>
            <person name="Ohm R."/>
            <person name="Pangilinan J."/>
            <person name="Park H.-J."/>
            <person name="Ramirez L."/>
            <person name="Alfaro M."/>
            <person name="Sun H."/>
            <person name="Tritt A."/>
            <person name="Yoshinaga Y."/>
            <person name="Zwiers L.-H."/>
            <person name="Turgeon B."/>
            <person name="Goodwin S."/>
            <person name="Spatafora J."/>
            <person name="Crous P."/>
            <person name="Grigoriev I."/>
        </authorList>
    </citation>
    <scope>NUCLEOTIDE SEQUENCE [LARGE SCALE GENOMIC DNA]</scope>
    <source>
        <strain evidence="4">CECT 20119</strain>
    </source>
</reference>
<evidence type="ECO:0000256" key="1">
    <source>
        <dbReference type="SAM" id="MobiDB-lite"/>
    </source>
</evidence>
<evidence type="ECO:0000256" key="2">
    <source>
        <dbReference type="SAM" id="SignalP"/>
    </source>
</evidence>
<accession>A0A6A6GI35</accession>